<dbReference type="STRING" id="1178825.SAMN05216261_1408"/>
<dbReference type="EMBL" id="FQYK01000003">
    <property type="protein sequence ID" value="SHI69284.1"/>
    <property type="molecule type" value="Genomic_DNA"/>
</dbReference>
<reference evidence="1 2" key="1">
    <citation type="submission" date="2016-11" db="EMBL/GenBank/DDBJ databases">
        <authorList>
            <person name="Jaros S."/>
            <person name="Januszkiewicz K."/>
            <person name="Wedrychowicz H."/>
        </authorList>
    </citation>
    <scope>NUCLEOTIDE SEQUENCE [LARGE SCALE GENOMIC DNA]</scope>
    <source>
        <strain evidence="1 2">CGMCC 1.12213</strain>
    </source>
</reference>
<accession>A0A1M6D7Y6</accession>
<dbReference type="AlphaFoldDB" id="A0A1M6D7Y6"/>
<evidence type="ECO:0000313" key="1">
    <source>
        <dbReference type="EMBL" id="SHI69284.1"/>
    </source>
</evidence>
<evidence type="ECO:0000313" key="2">
    <source>
        <dbReference type="Proteomes" id="UP000184396"/>
    </source>
</evidence>
<organism evidence="1 2">
    <name type="scientific">Algibacter luteus</name>
    <dbReference type="NCBI Taxonomy" id="1178825"/>
    <lineage>
        <taxon>Bacteria</taxon>
        <taxon>Pseudomonadati</taxon>
        <taxon>Bacteroidota</taxon>
        <taxon>Flavobacteriia</taxon>
        <taxon>Flavobacteriales</taxon>
        <taxon>Flavobacteriaceae</taxon>
        <taxon>Algibacter</taxon>
    </lineage>
</organism>
<gene>
    <name evidence="1" type="ORF">SAMN05216261_1408</name>
</gene>
<proteinExistence type="predicted"/>
<name>A0A1M6D7Y6_9FLAO</name>
<keyword evidence="2" id="KW-1185">Reference proteome</keyword>
<dbReference type="Proteomes" id="UP000184396">
    <property type="component" value="Unassembled WGS sequence"/>
</dbReference>
<protein>
    <submittedName>
        <fullName evidence="1">Uncharacterized protein</fullName>
    </submittedName>
</protein>
<sequence>MSKKQESHKFEFGIQFEVITNVYKLAARVRDRSGMLF</sequence>